<organism evidence="2">
    <name type="scientific">Salix viminalis</name>
    <name type="common">Common osier</name>
    <name type="synonym">Basket willow</name>
    <dbReference type="NCBI Taxonomy" id="40686"/>
    <lineage>
        <taxon>Eukaryota</taxon>
        <taxon>Viridiplantae</taxon>
        <taxon>Streptophyta</taxon>
        <taxon>Embryophyta</taxon>
        <taxon>Tracheophyta</taxon>
        <taxon>Spermatophyta</taxon>
        <taxon>Magnoliopsida</taxon>
        <taxon>eudicotyledons</taxon>
        <taxon>Gunneridae</taxon>
        <taxon>Pentapetalae</taxon>
        <taxon>rosids</taxon>
        <taxon>fabids</taxon>
        <taxon>Malpighiales</taxon>
        <taxon>Salicaceae</taxon>
        <taxon>Saliceae</taxon>
        <taxon>Salix</taxon>
    </lineage>
</organism>
<sequence>MTSDWLFLRGGEHDCCLGLPLEPASLEDDRALGPPGLPLEAETGRALGPPGLSLEAEAGRAPGPPGLSLEAEAGRAPGPPGLSLEAEAGRAPGAPGLSLDAEAGRALGAPGLSLEAEAGLSGNDVLKFGGASREKPGTSSGFQGLDFTAGEMPRDGTGFFRVAGIDLVNEVWPGAAAHTGGLEGVDDWRIGVADLEAGEVRIGVDERAAVLVGVDDLAAGATDLAEDNVGRDVGVDGLECLAVADREGRPVGVAGLDTDLCPPADADLLLPALVEFSPESKVVPLDPPLVLEAGSSWIFISCNRRQQEFQTIA</sequence>
<feature type="compositionally biased region" description="Low complexity" evidence="1">
    <location>
        <begin position="85"/>
        <end position="96"/>
    </location>
</feature>
<gene>
    <name evidence="2" type="ORF">SVIM_LOCUS397534</name>
</gene>
<evidence type="ECO:0000313" key="2">
    <source>
        <dbReference type="EMBL" id="VFU55746.1"/>
    </source>
</evidence>
<dbReference type="EMBL" id="CAADRP010001896">
    <property type="protein sequence ID" value="VFU55746.1"/>
    <property type="molecule type" value="Genomic_DNA"/>
</dbReference>
<name>A0A6N2MN89_SALVM</name>
<protein>
    <submittedName>
        <fullName evidence="2">Uncharacterized protein</fullName>
    </submittedName>
</protein>
<dbReference type="AlphaFoldDB" id="A0A6N2MN89"/>
<feature type="region of interest" description="Disordered" evidence="1">
    <location>
        <begin position="27"/>
        <end position="97"/>
    </location>
</feature>
<proteinExistence type="predicted"/>
<evidence type="ECO:0000256" key="1">
    <source>
        <dbReference type="SAM" id="MobiDB-lite"/>
    </source>
</evidence>
<reference evidence="2" key="1">
    <citation type="submission" date="2019-03" db="EMBL/GenBank/DDBJ databases">
        <authorList>
            <person name="Mank J."/>
            <person name="Almeida P."/>
        </authorList>
    </citation>
    <scope>NUCLEOTIDE SEQUENCE</scope>
    <source>
        <strain evidence="2">78183</strain>
    </source>
</reference>
<accession>A0A6N2MN89</accession>